<evidence type="ECO:0000259" key="10">
    <source>
        <dbReference type="PROSITE" id="PS50109"/>
    </source>
</evidence>
<protein>
    <recommendedName>
        <fullName evidence="8">Circadian input-output histidine kinase CikA</fullName>
        <ecNumber evidence="4">2.7.13.3</ecNumber>
    </recommendedName>
</protein>
<evidence type="ECO:0000256" key="7">
    <source>
        <dbReference type="ARBA" id="ARBA00023012"/>
    </source>
</evidence>
<comment type="subcellular location">
    <subcellularLocation>
        <location evidence="2">Cell membrane</location>
    </subcellularLocation>
</comment>
<dbReference type="InterPro" id="IPR004358">
    <property type="entry name" value="Sig_transdc_His_kin-like_C"/>
</dbReference>
<reference evidence="13" key="1">
    <citation type="submission" date="2018-05" db="EMBL/GenBank/DDBJ databases">
        <title>Genome Sequencing of selected type strains of the family Eggerthellaceae.</title>
        <authorList>
            <person name="Danylec N."/>
            <person name="Stoll D.A."/>
            <person name="Doetsch A."/>
            <person name="Huch M."/>
        </authorList>
    </citation>
    <scope>NUCLEOTIDE SEQUENCE [LARGE SCALE GENOMIC DNA]</scope>
    <source>
        <strain evidence="13">DSM 22006</strain>
    </source>
</reference>
<dbReference type="CDD" id="cd17546">
    <property type="entry name" value="REC_hyHK_CKI1_RcsC-like"/>
    <property type="match status" value="1"/>
</dbReference>
<evidence type="ECO:0000256" key="1">
    <source>
        <dbReference type="ARBA" id="ARBA00000085"/>
    </source>
</evidence>
<dbReference type="Gene3D" id="3.30.565.10">
    <property type="entry name" value="Histidine kinase-like ATPase, C-terminal domain"/>
    <property type="match status" value="1"/>
</dbReference>
<dbReference type="AlphaFoldDB" id="A0A3N0IJ87"/>
<evidence type="ECO:0000256" key="2">
    <source>
        <dbReference type="ARBA" id="ARBA00004236"/>
    </source>
</evidence>
<dbReference type="InterPro" id="IPR001789">
    <property type="entry name" value="Sig_transdc_resp-reg_receiver"/>
</dbReference>
<keyword evidence="6" id="KW-0418">Kinase</keyword>
<dbReference type="GO" id="GO:0005886">
    <property type="term" value="C:plasma membrane"/>
    <property type="evidence" value="ECO:0007669"/>
    <property type="project" value="UniProtKB-SubCell"/>
</dbReference>
<dbReference type="InterPro" id="IPR003661">
    <property type="entry name" value="HisK_dim/P_dom"/>
</dbReference>
<dbReference type="InterPro" id="IPR036097">
    <property type="entry name" value="HisK_dim/P_sf"/>
</dbReference>
<comment type="caution">
    <text evidence="12">The sequence shown here is derived from an EMBL/GenBank/DDBJ whole genome shotgun (WGS) entry which is preliminary data.</text>
</comment>
<evidence type="ECO:0000256" key="8">
    <source>
        <dbReference type="ARBA" id="ARBA00074306"/>
    </source>
</evidence>
<dbReference type="InterPro" id="IPR005467">
    <property type="entry name" value="His_kinase_dom"/>
</dbReference>
<dbReference type="Pfam" id="PF00072">
    <property type="entry name" value="Response_reg"/>
    <property type="match status" value="1"/>
</dbReference>
<evidence type="ECO:0000256" key="6">
    <source>
        <dbReference type="ARBA" id="ARBA00022777"/>
    </source>
</evidence>
<accession>A0A3N0IJ87</accession>
<evidence type="ECO:0000256" key="9">
    <source>
        <dbReference type="PROSITE-ProRule" id="PRU00169"/>
    </source>
</evidence>
<dbReference type="EMBL" id="QIBZ01000002">
    <property type="protein sequence ID" value="RNM37048.1"/>
    <property type="molecule type" value="Genomic_DNA"/>
</dbReference>
<feature type="domain" description="Histidine kinase" evidence="10">
    <location>
        <begin position="167"/>
        <end position="390"/>
    </location>
</feature>
<keyword evidence="7" id="KW-0902">Two-component regulatory system</keyword>
<gene>
    <name evidence="12" type="ORF">DMP05_01445</name>
</gene>
<keyword evidence="5 9" id="KW-0597">Phosphoprotein</keyword>
<evidence type="ECO:0000256" key="5">
    <source>
        <dbReference type="ARBA" id="ARBA00022553"/>
    </source>
</evidence>
<dbReference type="SMART" id="SM00448">
    <property type="entry name" value="REC"/>
    <property type="match status" value="1"/>
</dbReference>
<dbReference type="CDD" id="cd16922">
    <property type="entry name" value="HATPase_EvgS-ArcB-TorS-like"/>
    <property type="match status" value="1"/>
</dbReference>
<comment type="similarity">
    <text evidence="3">In the N-terminal section; belongs to the phytochrome family.</text>
</comment>
<dbReference type="InterPro" id="IPR003594">
    <property type="entry name" value="HATPase_dom"/>
</dbReference>
<comment type="catalytic activity">
    <reaction evidence="1">
        <text>ATP + protein L-histidine = ADP + protein N-phospho-L-histidine.</text>
        <dbReference type="EC" id="2.7.13.3"/>
    </reaction>
</comment>
<dbReference type="PANTHER" id="PTHR45339">
    <property type="entry name" value="HYBRID SIGNAL TRANSDUCTION HISTIDINE KINASE J"/>
    <property type="match status" value="1"/>
</dbReference>
<dbReference type="EC" id="2.7.13.3" evidence="4"/>
<dbReference type="PANTHER" id="PTHR45339:SF5">
    <property type="entry name" value="HISTIDINE KINASE"/>
    <property type="match status" value="1"/>
</dbReference>
<dbReference type="PROSITE" id="PS50109">
    <property type="entry name" value="HIS_KIN"/>
    <property type="match status" value="1"/>
</dbReference>
<feature type="domain" description="Response regulatory" evidence="11">
    <location>
        <begin position="425"/>
        <end position="546"/>
    </location>
</feature>
<dbReference type="Gene3D" id="1.10.287.130">
    <property type="match status" value="1"/>
</dbReference>
<dbReference type="SUPFAM" id="SSF55874">
    <property type="entry name" value="ATPase domain of HSP90 chaperone/DNA topoisomerase II/histidine kinase"/>
    <property type="match status" value="1"/>
</dbReference>
<dbReference type="CDD" id="cd00082">
    <property type="entry name" value="HisKA"/>
    <property type="match status" value="1"/>
</dbReference>
<dbReference type="Gene3D" id="3.30.450.20">
    <property type="entry name" value="PAS domain"/>
    <property type="match status" value="1"/>
</dbReference>
<feature type="modified residue" description="4-aspartylphosphate" evidence="9">
    <location>
        <position position="477"/>
    </location>
</feature>
<evidence type="ECO:0000313" key="12">
    <source>
        <dbReference type="EMBL" id="RNM37048.1"/>
    </source>
</evidence>
<evidence type="ECO:0000256" key="4">
    <source>
        <dbReference type="ARBA" id="ARBA00012438"/>
    </source>
</evidence>
<dbReference type="InterPro" id="IPR036890">
    <property type="entry name" value="HATPase_C_sf"/>
</dbReference>
<dbReference type="SUPFAM" id="SSF47384">
    <property type="entry name" value="Homodimeric domain of signal transducing histidine kinase"/>
    <property type="match status" value="1"/>
</dbReference>
<evidence type="ECO:0000256" key="3">
    <source>
        <dbReference type="ARBA" id="ARBA00006402"/>
    </source>
</evidence>
<dbReference type="SUPFAM" id="SSF52172">
    <property type="entry name" value="CheY-like"/>
    <property type="match status" value="1"/>
</dbReference>
<sequence>MKRIVSGGAMGLFASSKKKAAARGRDLFTEAYRQAGVNVQILFRATDLYPVYISSSFERVFSVEPERMEDDVETLFRFVVEADRPRVKNEIMQWDRKKPLETYVLYIMPNSGEEKLFRLRFTNVLEGTHILMVAIDITTTHAKVEQAISERDRALAMAQDRTDFLSQMSHEIRTPLNGIKGMISLAMQHPDEKSRVIDDLTRADELSSYLLTLINDVLDMSRLNSGRTELEAIPFDIRVVATEMEYMFALQAKDKGLNYTVSCEECPDHFLIGDKMRLSQVIVNFISNALKFTPKGGDVSVTFRQMRANDNTASYVIRVHDTGKGMDPCFVSRIFKPFEQEDTSIARHYGGTGLGMPIANGLVELMGGQIVVDTELGKGSDFMAYISFEKAKSEQVEYLERQRETLELWKESSNSEIEYNFERRRFLLAEDNEINAMITTEMLKIRGAEVDVANDGPVVVDMFEKAAPGTYDAILMDIQMPTYNGWEATRRIRALDLPEAAIVPIIALSANDNAEDARAPREAGMNGHVGKPIDFNELKAQLAAASAEKRLRRND</sequence>
<dbReference type="Gene3D" id="3.40.50.2300">
    <property type="match status" value="1"/>
</dbReference>
<dbReference type="SMART" id="SM00388">
    <property type="entry name" value="HisKA"/>
    <property type="match status" value="1"/>
</dbReference>
<dbReference type="FunFam" id="3.30.565.10:FF:000010">
    <property type="entry name" value="Sensor histidine kinase RcsC"/>
    <property type="match status" value="1"/>
</dbReference>
<dbReference type="SMART" id="SM00387">
    <property type="entry name" value="HATPase_c"/>
    <property type="match status" value="1"/>
</dbReference>
<dbReference type="InterPro" id="IPR011006">
    <property type="entry name" value="CheY-like_superfamily"/>
</dbReference>
<evidence type="ECO:0000259" key="11">
    <source>
        <dbReference type="PROSITE" id="PS50110"/>
    </source>
</evidence>
<dbReference type="Pfam" id="PF00512">
    <property type="entry name" value="HisKA"/>
    <property type="match status" value="1"/>
</dbReference>
<organism evidence="12 13">
    <name type="scientific">Slackia isoflavoniconvertens</name>
    <dbReference type="NCBI Taxonomy" id="572010"/>
    <lineage>
        <taxon>Bacteria</taxon>
        <taxon>Bacillati</taxon>
        <taxon>Actinomycetota</taxon>
        <taxon>Coriobacteriia</taxon>
        <taxon>Eggerthellales</taxon>
        <taxon>Eggerthellaceae</taxon>
        <taxon>Slackia</taxon>
    </lineage>
</organism>
<dbReference type="Pfam" id="PF02518">
    <property type="entry name" value="HATPase_c"/>
    <property type="match status" value="1"/>
</dbReference>
<dbReference type="GO" id="GO:0000155">
    <property type="term" value="F:phosphorelay sensor kinase activity"/>
    <property type="evidence" value="ECO:0007669"/>
    <property type="project" value="InterPro"/>
</dbReference>
<evidence type="ECO:0000313" key="13">
    <source>
        <dbReference type="Proteomes" id="UP000271472"/>
    </source>
</evidence>
<keyword evidence="13" id="KW-1185">Reference proteome</keyword>
<dbReference type="Proteomes" id="UP000271472">
    <property type="component" value="Unassembled WGS sequence"/>
</dbReference>
<dbReference type="PRINTS" id="PR00344">
    <property type="entry name" value="BCTRLSENSOR"/>
</dbReference>
<name>A0A3N0IJ87_9ACTN</name>
<proteinExistence type="inferred from homology"/>
<keyword evidence="6" id="KW-0808">Transferase</keyword>
<dbReference type="PROSITE" id="PS50110">
    <property type="entry name" value="RESPONSE_REGULATORY"/>
    <property type="match status" value="1"/>
</dbReference>